<dbReference type="GO" id="GO:0006357">
    <property type="term" value="P:regulation of transcription by RNA polymerase II"/>
    <property type="evidence" value="ECO:0007669"/>
    <property type="project" value="TreeGrafter"/>
</dbReference>
<dbReference type="InterPro" id="IPR036236">
    <property type="entry name" value="Znf_C2H2_sf"/>
</dbReference>
<dbReference type="eggNOG" id="ENOG502SPI0">
    <property type="taxonomic scope" value="Eukaryota"/>
</dbReference>
<dbReference type="PROSITE" id="PS00028">
    <property type="entry name" value="ZINC_FINGER_C2H2_1"/>
    <property type="match status" value="1"/>
</dbReference>
<reference evidence="4 5" key="1">
    <citation type="journal article" date="2013" name="PLoS ONE">
        <title>Genomic and secretomic analyses reveal unique features of the lignocellulolytic enzyme system of Penicillium decumbens.</title>
        <authorList>
            <person name="Liu G."/>
            <person name="Zhang L."/>
            <person name="Wei X."/>
            <person name="Zou G."/>
            <person name="Qin Y."/>
            <person name="Ma L."/>
            <person name="Li J."/>
            <person name="Zheng H."/>
            <person name="Wang S."/>
            <person name="Wang C."/>
            <person name="Xun L."/>
            <person name="Zhao G.-P."/>
            <person name="Zhou Z."/>
            <person name="Qu Y."/>
        </authorList>
    </citation>
    <scope>NUCLEOTIDE SEQUENCE [LARGE SCALE GENOMIC DNA]</scope>
    <source>
        <strain evidence="5">114-2 / CGMCC 5302</strain>
    </source>
</reference>
<name>S7ZCS2_PENO1</name>
<gene>
    <name evidence="4" type="ORF">PDE_03020</name>
</gene>
<evidence type="ECO:0000313" key="4">
    <source>
        <dbReference type="EMBL" id="EPS28074.1"/>
    </source>
</evidence>
<organism evidence="4 5">
    <name type="scientific">Penicillium oxalicum (strain 114-2 / CGMCC 5302)</name>
    <name type="common">Penicillium decumbens</name>
    <dbReference type="NCBI Taxonomy" id="933388"/>
    <lineage>
        <taxon>Eukaryota</taxon>
        <taxon>Fungi</taxon>
        <taxon>Dikarya</taxon>
        <taxon>Ascomycota</taxon>
        <taxon>Pezizomycotina</taxon>
        <taxon>Eurotiomycetes</taxon>
        <taxon>Eurotiomycetidae</taxon>
        <taxon>Eurotiales</taxon>
        <taxon>Aspergillaceae</taxon>
        <taxon>Penicillium</taxon>
    </lineage>
</organism>
<keyword evidence="1" id="KW-0863">Zinc-finger</keyword>
<dbReference type="SMART" id="SM00355">
    <property type="entry name" value="ZnF_C2H2"/>
    <property type="match status" value="3"/>
</dbReference>
<dbReference type="HOGENOM" id="CLU_664115_0_0_1"/>
<dbReference type="PANTHER" id="PTHR46179">
    <property type="entry name" value="ZINC FINGER PROTEIN"/>
    <property type="match status" value="1"/>
</dbReference>
<feature type="region of interest" description="Disordered" evidence="2">
    <location>
        <begin position="255"/>
        <end position="281"/>
    </location>
</feature>
<dbReference type="PROSITE" id="PS50157">
    <property type="entry name" value="ZINC_FINGER_C2H2_2"/>
    <property type="match status" value="1"/>
</dbReference>
<dbReference type="GO" id="GO:0008270">
    <property type="term" value="F:zinc ion binding"/>
    <property type="evidence" value="ECO:0007669"/>
    <property type="project" value="UniProtKB-KW"/>
</dbReference>
<keyword evidence="1" id="KW-0479">Metal-binding</keyword>
<feature type="domain" description="C2H2-type" evidence="3">
    <location>
        <begin position="397"/>
        <end position="427"/>
    </location>
</feature>
<accession>S7ZCS2</accession>
<dbReference type="InterPro" id="IPR051061">
    <property type="entry name" value="Zinc_finger_trans_reg"/>
</dbReference>
<feature type="region of interest" description="Disordered" evidence="2">
    <location>
        <begin position="303"/>
        <end position="325"/>
    </location>
</feature>
<dbReference type="GO" id="GO:0005634">
    <property type="term" value="C:nucleus"/>
    <property type="evidence" value="ECO:0007669"/>
    <property type="project" value="TreeGrafter"/>
</dbReference>
<dbReference type="Gene3D" id="3.30.160.60">
    <property type="entry name" value="Classic Zinc Finger"/>
    <property type="match status" value="1"/>
</dbReference>
<dbReference type="PhylomeDB" id="S7ZCS2"/>
<evidence type="ECO:0000256" key="1">
    <source>
        <dbReference type="PROSITE-ProRule" id="PRU00042"/>
    </source>
</evidence>
<sequence length="428" mass="46967">MRARSSSIFLTLDFNIEDRSWNILAEEASLMYSDLQGSRMSPRTALAMGFPHREGTVKDDLSYSSASHSSMKSNPRPIRAAPAPANSSRLAGMDTQSSFTYPRRTGQDVDSFLTRESHLSDRESCISDAALSSYSYSGASVDLTLASTTTSPLVHPFLTSPTLRPSMLSPFQSASGGYTAQQIDKWCMDNDPSSNLYQQSTIYPVVDSLAMPSTGYPSGHYSTFEEGFSDEPQWPPVVPSRLPSRSAIHSNTTHHITAAPTAAPTSAITTSTTGQSVDQDFLSPSLESHSVLSSSPAPTVLSEFEPFSSSGQPSSPSSNPSDLSHYGIPAGEGVWRCAHPGCTSQALFRRGCDLRKHFNRHRKHLFCRYDGCPQSTQGGFSSKKDRTRHEAKHNPGVICEWDGCERVFSRVDNMKDHVRRIHRRKASR</sequence>
<evidence type="ECO:0000256" key="2">
    <source>
        <dbReference type="SAM" id="MobiDB-lite"/>
    </source>
</evidence>
<feature type="compositionally biased region" description="Low complexity" evidence="2">
    <location>
        <begin position="255"/>
        <end position="273"/>
    </location>
</feature>
<dbReference type="SUPFAM" id="SSF57667">
    <property type="entry name" value="beta-beta-alpha zinc fingers"/>
    <property type="match status" value="1"/>
</dbReference>
<evidence type="ECO:0000259" key="3">
    <source>
        <dbReference type="PROSITE" id="PS50157"/>
    </source>
</evidence>
<feature type="compositionally biased region" description="Low complexity" evidence="2">
    <location>
        <begin position="62"/>
        <end position="89"/>
    </location>
</feature>
<dbReference type="EMBL" id="KB644410">
    <property type="protein sequence ID" value="EPS28074.1"/>
    <property type="molecule type" value="Genomic_DNA"/>
</dbReference>
<dbReference type="AlphaFoldDB" id="S7ZCS2"/>
<dbReference type="InterPro" id="IPR013087">
    <property type="entry name" value="Znf_C2H2_type"/>
</dbReference>
<protein>
    <recommendedName>
        <fullName evidence="3">C2H2-type domain-containing protein</fullName>
    </recommendedName>
</protein>
<keyword evidence="5" id="KW-1185">Reference proteome</keyword>
<feature type="region of interest" description="Disordered" evidence="2">
    <location>
        <begin position="57"/>
        <end position="101"/>
    </location>
</feature>
<dbReference type="STRING" id="933388.S7ZCS2"/>
<dbReference type="PANTHER" id="PTHR46179:SF19">
    <property type="entry name" value="C2H2 FINGER DOMAIN TRANSCRIPTION FACTOR (EUROFUNG)-RELATED"/>
    <property type="match status" value="1"/>
</dbReference>
<evidence type="ECO:0000313" key="5">
    <source>
        <dbReference type="Proteomes" id="UP000019376"/>
    </source>
</evidence>
<keyword evidence="1" id="KW-0862">Zinc</keyword>
<dbReference type="Proteomes" id="UP000019376">
    <property type="component" value="Unassembled WGS sequence"/>
</dbReference>
<dbReference type="OrthoDB" id="654211at2759"/>
<feature type="compositionally biased region" description="Low complexity" evidence="2">
    <location>
        <begin position="306"/>
        <end position="324"/>
    </location>
</feature>
<proteinExistence type="predicted"/>